<keyword evidence="5" id="KW-1185">Reference proteome</keyword>
<reference evidence="4" key="1">
    <citation type="journal article" date="2020" name="Stud. Mycol.">
        <title>101 Dothideomycetes genomes: a test case for predicting lifestyles and emergence of pathogens.</title>
        <authorList>
            <person name="Haridas S."/>
            <person name="Albert R."/>
            <person name="Binder M."/>
            <person name="Bloem J."/>
            <person name="Labutti K."/>
            <person name="Salamov A."/>
            <person name="Andreopoulos B."/>
            <person name="Baker S."/>
            <person name="Barry K."/>
            <person name="Bills G."/>
            <person name="Bluhm B."/>
            <person name="Cannon C."/>
            <person name="Castanera R."/>
            <person name="Culley D."/>
            <person name="Daum C."/>
            <person name="Ezra D."/>
            <person name="Gonzalez J."/>
            <person name="Henrissat B."/>
            <person name="Kuo A."/>
            <person name="Liang C."/>
            <person name="Lipzen A."/>
            <person name="Lutzoni F."/>
            <person name="Magnuson J."/>
            <person name="Mondo S."/>
            <person name="Nolan M."/>
            <person name="Ohm R."/>
            <person name="Pangilinan J."/>
            <person name="Park H.-J."/>
            <person name="Ramirez L."/>
            <person name="Alfaro M."/>
            <person name="Sun H."/>
            <person name="Tritt A."/>
            <person name="Yoshinaga Y."/>
            <person name="Zwiers L.-H."/>
            <person name="Turgeon B."/>
            <person name="Goodwin S."/>
            <person name="Spatafora J."/>
            <person name="Crous P."/>
            <person name="Grigoriev I."/>
        </authorList>
    </citation>
    <scope>NUCLEOTIDE SEQUENCE</scope>
    <source>
        <strain evidence="4">CBS 121739</strain>
    </source>
</reference>
<organism evidence="4 5">
    <name type="scientific">Pseudovirgaria hyperparasitica</name>
    <dbReference type="NCBI Taxonomy" id="470096"/>
    <lineage>
        <taxon>Eukaryota</taxon>
        <taxon>Fungi</taxon>
        <taxon>Dikarya</taxon>
        <taxon>Ascomycota</taxon>
        <taxon>Pezizomycotina</taxon>
        <taxon>Dothideomycetes</taxon>
        <taxon>Dothideomycetes incertae sedis</taxon>
        <taxon>Acrospermales</taxon>
        <taxon>Acrospermaceae</taxon>
        <taxon>Pseudovirgaria</taxon>
    </lineage>
</organism>
<evidence type="ECO:0000256" key="2">
    <source>
        <dbReference type="ARBA" id="ARBA00022857"/>
    </source>
</evidence>
<evidence type="ECO:0000256" key="3">
    <source>
        <dbReference type="ARBA" id="ARBA00023002"/>
    </source>
</evidence>
<dbReference type="GeneID" id="54483248"/>
<accession>A0A6A6VTU0</accession>
<dbReference type="FunFam" id="3.40.50.720:FF:000084">
    <property type="entry name" value="Short-chain dehydrogenase reductase"/>
    <property type="match status" value="1"/>
</dbReference>
<dbReference type="AlphaFoldDB" id="A0A6A6VTU0"/>
<dbReference type="EMBL" id="ML996588">
    <property type="protein sequence ID" value="KAF2753020.1"/>
    <property type="molecule type" value="Genomic_DNA"/>
</dbReference>
<gene>
    <name evidence="4" type="ORF">EJ05DRAFT_445735</name>
</gene>
<dbReference type="GO" id="GO:0016614">
    <property type="term" value="F:oxidoreductase activity, acting on CH-OH group of donors"/>
    <property type="evidence" value="ECO:0007669"/>
    <property type="project" value="UniProtKB-ARBA"/>
</dbReference>
<dbReference type="SUPFAM" id="SSF51735">
    <property type="entry name" value="NAD(P)-binding Rossmann-fold domains"/>
    <property type="match status" value="1"/>
</dbReference>
<comment type="similarity">
    <text evidence="1">Belongs to the short-chain dehydrogenases/reductases (SDR) family.</text>
</comment>
<dbReference type="PANTHER" id="PTHR48107">
    <property type="entry name" value="NADPH-DEPENDENT ALDEHYDE REDUCTASE-LIKE PROTEIN, CHLOROPLASTIC-RELATED"/>
    <property type="match status" value="1"/>
</dbReference>
<dbReference type="PROSITE" id="PS00061">
    <property type="entry name" value="ADH_SHORT"/>
    <property type="match status" value="1"/>
</dbReference>
<keyword evidence="3" id="KW-0560">Oxidoreductase</keyword>
<dbReference type="InterPro" id="IPR020904">
    <property type="entry name" value="Sc_DH/Rdtase_CS"/>
</dbReference>
<dbReference type="Gene3D" id="3.40.50.720">
    <property type="entry name" value="NAD(P)-binding Rossmann-like Domain"/>
    <property type="match status" value="1"/>
</dbReference>
<evidence type="ECO:0000313" key="5">
    <source>
        <dbReference type="Proteomes" id="UP000799437"/>
    </source>
</evidence>
<dbReference type="PANTHER" id="PTHR48107:SF7">
    <property type="entry name" value="RE15974P"/>
    <property type="match status" value="1"/>
</dbReference>
<protein>
    <submittedName>
        <fullName evidence="4">Short chain dehydrogenase</fullName>
    </submittedName>
</protein>
<dbReference type="PRINTS" id="PR00081">
    <property type="entry name" value="GDHRDH"/>
</dbReference>
<dbReference type="RefSeq" id="XP_033595471.1">
    <property type="nucleotide sequence ID" value="XM_033742194.1"/>
</dbReference>
<dbReference type="PRINTS" id="PR00080">
    <property type="entry name" value="SDRFAMILY"/>
</dbReference>
<proteinExistence type="inferred from homology"/>
<dbReference type="Pfam" id="PF13561">
    <property type="entry name" value="adh_short_C2"/>
    <property type="match status" value="1"/>
</dbReference>
<keyword evidence="2" id="KW-0521">NADP</keyword>
<sequence length="247" mass="25740">MSLPLAGKVALITGGSKGIGAQAALRLARDGAKVVVNYSSDSKAADDIVNQIGGGNALAVKANAANVTEIEGLVKQTVAKFGKIDILIPNAGILPMKTLEQTTEQDFDNTFGLNVKGPYFLVQKAVPFMNPGGRIILVSTTLTGLSPITPNYLLYVSTKGSIEQMARVMAKDLASKGINVNAVAPGPTGTDLFLKGKPDAIIEKLAAASPYNRLGKPDEIADTMAFLSGNDSRWITGQTLRINGGAV</sequence>
<evidence type="ECO:0000313" key="4">
    <source>
        <dbReference type="EMBL" id="KAF2753020.1"/>
    </source>
</evidence>
<dbReference type="OrthoDB" id="47007at2759"/>
<dbReference type="InterPro" id="IPR036291">
    <property type="entry name" value="NAD(P)-bd_dom_sf"/>
</dbReference>
<name>A0A6A6VTU0_9PEZI</name>
<dbReference type="Proteomes" id="UP000799437">
    <property type="component" value="Unassembled WGS sequence"/>
</dbReference>
<dbReference type="InterPro" id="IPR002347">
    <property type="entry name" value="SDR_fam"/>
</dbReference>
<evidence type="ECO:0000256" key="1">
    <source>
        <dbReference type="ARBA" id="ARBA00006484"/>
    </source>
</evidence>